<reference evidence="1" key="1">
    <citation type="submission" date="2022-02" db="EMBL/GenBank/DDBJ databases">
        <title>Plant Genome Project.</title>
        <authorList>
            <person name="Zhang R.-G."/>
        </authorList>
    </citation>
    <scope>NUCLEOTIDE SEQUENCE</scope>
    <source>
        <strain evidence="1">AT1</strain>
    </source>
</reference>
<sequence>MEDEERAGAEALVPRVSAVAEASNLTHPRFSAKVCMPPTPHLFMPSGFAAYKPQRIEYDTELILRDPETHISSNRTQVHS</sequence>
<accession>A0ACC0LPA9</accession>
<name>A0ACC0LPA9_RHOML</name>
<dbReference type="Proteomes" id="UP001062846">
    <property type="component" value="Chromosome 11"/>
</dbReference>
<keyword evidence="2" id="KW-1185">Reference proteome</keyword>
<protein>
    <submittedName>
        <fullName evidence="1">Uncharacterized protein</fullName>
    </submittedName>
</protein>
<proteinExistence type="predicted"/>
<comment type="caution">
    <text evidence="1">The sequence shown here is derived from an EMBL/GenBank/DDBJ whole genome shotgun (WGS) entry which is preliminary data.</text>
</comment>
<evidence type="ECO:0000313" key="2">
    <source>
        <dbReference type="Proteomes" id="UP001062846"/>
    </source>
</evidence>
<dbReference type="EMBL" id="CM046398">
    <property type="protein sequence ID" value="KAI8530237.1"/>
    <property type="molecule type" value="Genomic_DNA"/>
</dbReference>
<evidence type="ECO:0000313" key="1">
    <source>
        <dbReference type="EMBL" id="KAI8530237.1"/>
    </source>
</evidence>
<organism evidence="1 2">
    <name type="scientific">Rhododendron molle</name>
    <name type="common">Chinese azalea</name>
    <name type="synonym">Azalea mollis</name>
    <dbReference type="NCBI Taxonomy" id="49168"/>
    <lineage>
        <taxon>Eukaryota</taxon>
        <taxon>Viridiplantae</taxon>
        <taxon>Streptophyta</taxon>
        <taxon>Embryophyta</taxon>
        <taxon>Tracheophyta</taxon>
        <taxon>Spermatophyta</taxon>
        <taxon>Magnoliopsida</taxon>
        <taxon>eudicotyledons</taxon>
        <taxon>Gunneridae</taxon>
        <taxon>Pentapetalae</taxon>
        <taxon>asterids</taxon>
        <taxon>Ericales</taxon>
        <taxon>Ericaceae</taxon>
        <taxon>Ericoideae</taxon>
        <taxon>Rhodoreae</taxon>
        <taxon>Rhododendron</taxon>
    </lineage>
</organism>
<gene>
    <name evidence="1" type="ORF">RHMOL_Rhmol11G0040500</name>
</gene>